<comment type="similarity">
    <text evidence="2">Belongs to the adaptor complexes large subunit family.</text>
</comment>
<dbReference type="STRING" id="1071378.G0W5Q8"/>
<dbReference type="AlphaFoldDB" id="G0W5Q8"/>
<dbReference type="EMBL" id="HE580268">
    <property type="protein sequence ID" value="CCD23119.1"/>
    <property type="molecule type" value="Genomic_DNA"/>
</dbReference>
<keyword evidence="5" id="KW-0472">Membrane</keyword>
<dbReference type="OrthoDB" id="10254310at2759"/>
<dbReference type="eggNOG" id="KOG1060">
    <property type="taxonomic scope" value="Eukaryota"/>
</dbReference>
<dbReference type="KEGG" id="ndi:NDAI_0B00850"/>
<keyword evidence="9" id="KW-1185">Reference proteome</keyword>
<evidence type="ECO:0000256" key="4">
    <source>
        <dbReference type="ARBA" id="ARBA00022927"/>
    </source>
</evidence>
<name>G0W5Q8_NAUDC</name>
<dbReference type="InterPro" id="IPR026739">
    <property type="entry name" value="AP_beta"/>
</dbReference>
<sequence length="844" mass="95213">MVDSVNPIASVLESARTITMDAAAVASSKLGESSYTQYSKKITPKQLRTMLNSRNTRDLKDAMKRIISLMASDDTSTDLSSYFADVVKNITSNDIKIKRLICIYLLRFAEREPNLTLLSVNSLQKTISDTNPEVRCFAIRSLSDMKIASLNPMILYTLKTSVTDPSALVRYEVAFALLKLFKNDEEEGEFREEISNLLKDLLADADPRVISGAVILLKECFPSNLELLHGHFRRYCRVLKEIDSWAQGPLIDLLAKYCKQYLPRPMIIDCSSEEDGSAKQIPLPDNCSEIPFMAYNVSYDPDLSLFLDNLKTLIYSPNPIVILACCNAYFQLSVPSHMINSKFPDALVRSYLCSSNAGLKDTILQSIIYLSALEPTLFQSHLTQFFLSPINNNNIGISSLKLRILSNLVNATNVKGIVKELQHYIISFNSKKYSKIIIESSNALAKCGQLSTKLETYIMNWFIELMEDECTNLKPSVLDVIVNIIRQLVQNEPRRHLAVILKLSNVLNTQKTALADNARAGIIWLFGEIAGICFDICPDLLRQLIPNFVDEGVESRGQILLFAAKLLSYDIDKFKESHGLEVEYDFKNSRISQMFNAVLFFCKVDDEFDVRDRARCFESLFNSKKFEIASLLLQAPKPLPLYYSQMNGTRPGQNNVNLPSSIVGLDQEIQNYCKYIPWTYTASEDNNTAAEEGREDIRSESPVKDYSRYKKSFSSSSFISKSSSSSRAFASSNIHGITNGIDQLDLKKEGSDTITLNTVPFNKKYKLQSLDEFFQDIPEKPKPRLKKKIIIQEEEEEEEEAEEDDEEDSDESGTSSDDGVDDDDTDDTESSSDEDSSIDEELHP</sequence>
<organism evidence="8 9">
    <name type="scientific">Naumovozyma dairenensis (strain ATCC 10597 / BCRC 20456 / CBS 421 / NBRC 0211 / NRRL Y-12639)</name>
    <name type="common">Saccharomyces dairenensis</name>
    <dbReference type="NCBI Taxonomy" id="1071378"/>
    <lineage>
        <taxon>Eukaryota</taxon>
        <taxon>Fungi</taxon>
        <taxon>Dikarya</taxon>
        <taxon>Ascomycota</taxon>
        <taxon>Saccharomycotina</taxon>
        <taxon>Saccharomycetes</taxon>
        <taxon>Saccharomycetales</taxon>
        <taxon>Saccharomycetaceae</taxon>
        <taxon>Naumovozyma</taxon>
    </lineage>
</organism>
<dbReference type="Proteomes" id="UP000000689">
    <property type="component" value="Chromosome 2"/>
</dbReference>
<dbReference type="GeneID" id="11498302"/>
<evidence type="ECO:0000256" key="3">
    <source>
        <dbReference type="ARBA" id="ARBA00022448"/>
    </source>
</evidence>
<feature type="domain" description="Clathrin/coatomer adaptor adaptin-like N-terminal" evidence="7">
    <location>
        <begin position="40"/>
        <end position="624"/>
    </location>
</feature>
<proteinExistence type="inferred from homology"/>
<dbReference type="SUPFAM" id="SSF48371">
    <property type="entry name" value="ARM repeat"/>
    <property type="match status" value="1"/>
</dbReference>
<dbReference type="GO" id="GO:0006896">
    <property type="term" value="P:Golgi to vacuole transport"/>
    <property type="evidence" value="ECO:0007669"/>
    <property type="project" value="EnsemblFungi"/>
</dbReference>
<dbReference type="InterPro" id="IPR016024">
    <property type="entry name" value="ARM-type_fold"/>
</dbReference>
<dbReference type="GO" id="GO:0012505">
    <property type="term" value="C:endomembrane system"/>
    <property type="evidence" value="ECO:0007669"/>
    <property type="project" value="UniProtKB-SubCell"/>
</dbReference>
<evidence type="ECO:0000259" key="7">
    <source>
        <dbReference type="Pfam" id="PF01602"/>
    </source>
</evidence>
<comment type="subcellular location">
    <subcellularLocation>
        <location evidence="1">Endomembrane system</location>
    </subcellularLocation>
</comment>
<feature type="region of interest" description="Disordered" evidence="6">
    <location>
        <begin position="783"/>
        <end position="844"/>
    </location>
</feature>
<keyword evidence="4" id="KW-0653">Protein transport</keyword>
<evidence type="ECO:0000256" key="5">
    <source>
        <dbReference type="ARBA" id="ARBA00023136"/>
    </source>
</evidence>
<dbReference type="HOGENOM" id="CLU_006320_3_2_1"/>
<gene>
    <name evidence="8" type="primary">NDAI0B00850</name>
    <name evidence="8" type="ordered locus">NDAI_0B00850</name>
</gene>
<reference evidence="8 9" key="1">
    <citation type="journal article" date="2011" name="Proc. Natl. Acad. Sci. U.S.A.">
        <title>Evolutionary erosion of yeast sex chromosomes by mating-type switching accidents.</title>
        <authorList>
            <person name="Gordon J.L."/>
            <person name="Armisen D."/>
            <person name="Proux-Wera E."/>
            <person name="Oheigeartaigh S.S."/>
            <person name="Byrne K.P."/>
            <person name="Wolfe K.H."/>
        </authorList>
    </citation>
    <scope>NUCLEOTIDE SEQUENCE [LARGE SCALE GENOMIC DNA]</scope>
    <source>
        <strain evidence="9">ATCC 10597 / BCRC 20456 / CBS 421 / NBRC 0211 / NRRL Y-12639</strain>
    </source>
</reference>
<dbReference type="GO" id="GO:0030123">
    <property type="term" value="C:AP-3 adaptor complex"/>
    <property type="evidence" value="ECO:0007669"/>
    <property type="project" value="EnsemblFungi"/>
</dbReference>
<dbReference type="RefSeq" id="XP_003668362.1">
    <property type="nucleotide sequence ID" value="XM_003668314.1"/>
</dbReference>
<evidence type="ECO:0000313" key="8">
    <source>
        <dbReference type="EMBL" id="CCD23119.1"/>
    </source>
</evidence>
<dbReference type="InterPro" id="IPR002553">
    <property type="entry name" value="Clathrin/coatomer_adapt-like_N"/>
</dbReference>
<dbReference type="OMA" id="TFNPIDS"/>
<evidence type="ECO:0000256" key="6">
    <source>
        <dbReference type="SAM" id="MobiDB-lite"/>
    </source>
</evidence>
<dbReference type="PANTHER" id="PTHR11134">
    <property type="entry name" value="ADAPTOR COMPLEX SUBUNIT BETA FAMILY MEMBER"/>
    <property type="match status" value="1"/>
</dbReference>
<dbReference type="Gene3D" id="1.25.10.10">
    <property type="entry name" value="Leucine-rich Repeat Variant"/>
    <property type="match status" value="1"/>
</dbReference>
<dbReference type="InterPro" id="IPR011989">
    <property type="entry name" value="ARM-like"/>
</dbReference>
<evidence type="ECO:0000256" key="1">
    <source>
        <dbReference type="ARBA" id="ARBA00004308"/>
    </source>
</evidence>
<evidence type="ECO:0000313" key="9">
    <source>
        <dbReference type="Proteomes" id="UP000000689"/>
    </source>
</evidence>
<dbReference type="Pfam" id="PF01602">
    <property type="entry name" value="Adaptin_N"/>
    <property type="match status" value="1"/>
</dbReference>
<feature type="compositionally biased region" description="Acidic residues" evidence="6">
    <location>
        <begin position="792"/>
        <end position="811"/>
    </location>
</feature>
<accession>G0W5Q8</accession>
<dbReference type="GO" id="GO:0006623">
    <property type="term" value="P:protein targeting to vacuole"/>
    <property type="evidence" value="ECO:0007669"/>
    <property type="project" value="EnsemblFungi"/>
</dbReference>
<evidence type="ECO:0000256" key="2">
    <source>
        <dbReference type="ARBA" id="ARBA00006613"/>
    </source>
</evidence>
<protein>
    <recommendedName>
        <fullName evidence="7">Clathrin/coatomer adaptor adaptin-like N-terminal domain-containing protein</fullName>
    </recommendedName>
</protein>
<feature type="compositionally biased region" description="Acidic residues" evidence="6">
    <location>
        <begin position="818"/>
        <end position="844"/>
    </location>
</feature>
<keyword evidence="3" id="KW-0813">Transport</keyword>